<evidence type="ECO:0000313" key="2">
    <source>
        <dbReference type="EMBL" id="KAG6510106.1"/>
    </source>
</evidence>
<dbReference type="Proteomes" id="UP000734854">
    <property type="component" value="Unassembled WGS sequence"/>
</dbReference>
<comment type="caution">
    <text evidence="2">The sequence shown here is derived from an EMBL/GenBank/DDBJ whole genome shotgun (WGS) entry which is preliminary data.</text>
</comment>
<evidence type="ECO:0000313" key="3">
    <source>
        <dbReference type="Proteomes" id="UP000734854"/>
    </source>
</evidence>
<evidence type="ECO:0000256" key="1">
    <source>
        <dbReference type="SAM" id="MobiDB-lite"/>
    </source>
</evidence>
<feature type="compositionally biased region" description="Basic residues" evidence="1">
    <location>
        <begin position="55"/>
        <end position="72"/>
    </location>
</feature>
<feature type="region of interest" description="Disordered" evidence="1">
    <location>
        <begin position="40"/>
        <end position="77"/>
    </location>
</feature>
<proteinExistence type="predicted"/>
<organism evidence="2 3">
    <name type="scientific">Zingiber officinale</name>
    <name type="common">Ginger</name>
    <name type="synonym">Amomum zingiber</name>
    <dbReference type="NCBI Taxonomy" id="94328"/>
    <lineage>
        <taxon>Eukaryota</taxon>
        <taxon>Viridiplantae</taxon>
        <taxon>Streptophyta</taxon>
        <taxon>Embryophyta</taxon>
        <taxon>Tracheophyta</taxon>
        <taxon>Spermatophyta</taxon>
        <taxon>Magnoliopsida</taxon>
        <taxon>Liliopsida</taxon>
        <taxon>Zingiberales</taxon>
        <taxon>Zingiberaceae</taxon>
        <taxon>Zingiber</taxon>
    </lineage>
</organism>
<reference evidence="2 3" key="1">
    <citation type="submission" date="2020-08" db="EMBL/GenBank/DDBJ databases">
        <title>Plant Genome Project.</title>
        <authorList>
            <person name="Zhang R.-G."/>
        </authorList>
    </citation>
    <scope>NUCLEOTIDE SEQUENCE [LARGE SCALE GENOMIC DNA]</scope>
    <source>
        <tissue evidence="2">Rhizome</tissue>
    </source>
</reference>
<gene>
    <name evidence="2" type="ORF">ZIOFF_028114</name>
</gene>
<protein>
    <submittedName>
        <fullName evidence="2">Uncharacterized protein</fullName>
    </submittedName>
</protein>
<keyword evidence="3" id="KW-1185">Reference proteome</keyword>
<dbReference type="EMBL" id="JACMSC010000008">
    <property type="protein sequence ID" value="KAG6510106.1"/>
    <property type="molecule type" value="Genomic_DNA"/>
</dbReference>
<accession>A0A8J5GUH8</accession>
<dbReference type="AlphaFoldDB" id="A0A8J5GUH8"/>
<name>A0A8J5GUH8_ZINOF</name>
<sequence>MIGCESAVDSSDEILRKEEEIDLGKLGLGVEKVGAVPCGGGARAQATGSGPGCRRSARERKRASGFGRKRSAQSRVGVGVQLQRGKGPRHCCVDSSDEILGKEEEIGLGKLGFGVEKVGAVPCDGGAVPCDGGAREQATGSGSGEHEPEAEGARFLSRLYCNKALDPVTLTFSA</sequence>